<dbReference type="AlphaFoldDB" id="A0A835K8G5"/>
<dbReference type="Proteomes" id="UP000657918">
    <property type="component" value="Unassembled WGS sequence"/>
</dbReference>
<keyword evidence="6" id="KW-0812">Transmembrane</keyword>
<evidence type="ECO:0000256" key="6">
    <source>
        <dbReference type="SAM" id="Phobius"/>
    </source>
</evidence>
<evidence type="ECO:0000256" key="2">
    <source>
        <dbReference type="ARBA" id="ARBA00022676"/>
    </source>
</evidence>
<protein>
    <submittedName>
        <fullName evidence="7">Uncharacterized protein</fullName>
    </submittedName>
</protein>
<keyword evidence="6" id="KW-1133">Transmembrane helix</keyword>
<evidence type="ECO:0000256" key="3">
    <source>
        <dbReference type="ARBA" id="ARBA00022679"/>
    </source>
</evidence>
<keyword evidence="4 6" id="KW-0472">Membrane</keyword>
<organism evidence="7 8">
    <name type="scientific">Salix dunnii</name>
    <dbReference type="NCBI Taxonomy" id="1413687"/>
    <lineage>
        <taxon>Eukaryota</taxon>
        <taxon>Viridiplantae</taxon>
        <taxon>Streptophyta</taxon>
        <taxon>Embryophyta</taxon>
        <taxon>Tracheophyta</taxon>
        <taxon>Spermatophyta</taxon>
        <taxon>Magnoliopsida</taxon>
        <taxon>eudicotyledons</taxon>
        <taxon>Gunneridae</taxon>
        <taxon>Pentapetalae</taxon>
        <taxon>rosids</taxon>
        <taxon>fabids</taxon>
        <taxon>Malpighiales</taxon>
        <taxon>Salicaceae</taxon>
        <taxon>Saliceae</taxon>
        <taxon>Salix</taxon>
    </lineage>
</organism>
<evidence type="ECO:0000313" key="8">
    <source>
        <dbReference type="Proteomes" id="UP000657918"/>
    </source>
</evidence>
<dbReference type="EMBL" id="JADGMS010000006">
    <property type="protein sequence ID" value="KAF9681301.1"/>
    <property type="molecule type" value="Genomic_DNA"/>
</dbReference>
<evidence type="ECO:0000313" key="7">
    <source>
        <dbReference type="EMBL" id="KAF9681301.1"/>
    </source>
</evidence>
<proteinExistence type="predicted"/>
<feature type="transmembrane region" description="Helical" evidence="6">
    <location>
        <begin position="671"/>
        <end position="696"/>
    </location>
</feature>
<name>A0A835K8G5_9ROSI</name>
<comment type="subcellular location">
    <subcellularLocation>
        <location evidence="1">Membrane</location>
        <topology evidence="1">Single-pass type II membrane protein</topology>
    </subcellularLocation>
</comment>
<feature type="transmembrane region" description="Helical" evidence="6">
    <location>
        <begin position="531"/>
        <end position="549"/>
    </location>
</feature>
<sequence length="814" mass="93114">MKRTHISYSLDRTCLILFITLALLSLILLLIVGQNKSFPSTDTSPNQQKFSILDQNLNDPSQLPRLPRFAYFISGTKGDVSSVKRLLQAVYHPRNYYLLHLDFEASDGERLELAKYVKVESGVIREFGNVLVLGKGDLVTYKGPTMIASILHGVAILLKQFEDWDWFVNLSAEDYPLMPQDDSVVYSFGSVNVVHKDNVEGCIKWIWKLAMLGCVKFLLPEIMVYSDLYILHIFSYLPRDLNFLEHTSGIGWKEYQRAKPIIIDPGLYHTKKSGVFWAKEKRSLPAAFKLFMGSELVVLTRSFLEFCVWGWDNLPRTVLMYYTNFLSSSEGYFHTVICNQKDYQNTTVNHDLHYLKWDNPPKQYPLNLTLEHFEEMVASGAPFARKFAKDDPVLNKIEKELLGIPDGQLARGRWCAGKSLSDKDVCVVYGSPYAVKPSTVNSKRLEKLMVKLLDSENFRSKQWNQNGSSQLLPKSSTTKKTSSFLKQPILNTREIHSGKMQNSRAMIEEKQLGFFDLLKESLKIAIRNPSFIIPAFFSSLPLFSFLIMYETVFQQTMIKILKYILQERTSPLDVIVYYYETLEASERFVEEISSKFLLCFIYLGILHLLDLFNMITVVDIGSMIYKGDQKSMNLKNMLSRCIKETRHKGPLITSIYALLLDSLVSAGLVSLVMYMCLGSISSFFSMVFSLVFLGLLSKYIEWSAVWNMGILISILEEKQGDVALIISSYLTRGSRHHGFLLMLVFFAWRLALRTAFIYVGWDNGGRGVAVTIVHTSLVCSAKMWLWLVFIVYFYECKKKSLSGKNDEEGGQVET</sequence>
<keyword evidence="8" id="KW-1185">Reference proteome</keyword>
<dbReference type="InterPro" id="IPR003406">
    <property type="entry name" value="Glyco_trans_14"/>
</dbReference>
<comment type="caution">
    <text evidence="7">The sequence shown here is derived from an EMBL/GenBank/DDBJ whole genome shotgun (WGS) entry which is preliminary data.</text>
</comment>
<dbReference type="Pfam" id="PF02485">
    <property type="entry name" value="Branch"/>
    <property type="match status" value="2"/>
</dbReference>
<dbReference type="OrthoDB" id="2019572at2759"/>
<gene>
    <name evidence="7" type="ORF">SADUNF_Sadunf06G0211700</name>
</gene>
<evidence type="ECO:0000256" key="5">
    <source>
        <dbReference type="ARBA" id="ARBA00023180"/>
    </source>
</evidence>
<feature type="transmembrane region" description="Helical" evidence="6">
    <location>
        <begin position="767"/>
        <end position="794"/>
    </location>
</feature>
<accession>A0A835K8G5</accession>
<feature type="transmembrane region" description="Helical" evidence="6">
    <location>
        <begin position="596"/>
        <end position="625"/>
    </location>
</feature>
<evidence type="ECO:0000256" key="4">
    <source>
        <dbReference type="ARBA" id="ARBA00023136"/>
    </source>
</evidence>
<keyword evidence="5" id="KW-0325">Glycoprotein</keyword>
<keyword evidence="2" id="KW-0328">Glycosyltransferase</keyword>
<feature type="transmembrane region" description="Helical" evidence="6">
    <location>
        <begin position="739"/>
        <end position="761"/>
    </location>
</feature>
<keyword evidence="3" id="KW-0808">Transferase</keyword>
<dbReference type="GO" id="GO:0016020">
    <property type="term" value="C:membrane"/>
    <property type="evidence" value="ECO:0007669"/>
    <property type="project" value="UniProtKB-SubCell"/>
</dbReference>
<reference evidence="7 8" key="1">
    <citation type="submission" date="2020-10" db="EMBL/GenBank/DDBJ databases">
        <title>Plant Genome Project.</title>
        <authorList>
            <person name="Zhang R.-G."/>
        </authorList>
    </citation>
    <scope>NUCLEOTIDE SEQUENCE [LARGE SCALE GENOMIC DNA]</scope>
    <source>
        <strain evidence="7">FAFU-HL-1</strain>
        <tissue evidence="7">Leaf</tissue>
    </source>
</reference>
<dbReference type="GO" id="GO:0015020">
    <property type="term" value="F:glucuronosyltransferase activity"/>
    <property type="evidence" value="ECO:0007669"/>
    <property type="project" value="InterPro"/>
</dbReference>
<dbReference type="PANTHER" id="PTHR45719">
    <property type="entry name" value="GLYCOSYLTRANSFERASE"/>
    <property type="match status" value="1"/>
</dbReference>
<evidence type="ECO:0000256" key="1">
    <source>
        <dbReference type="ARBA" id="ARBA00004606"/>
    </source>
</evidence>
<dbReference type="InterPro" id="IPR044610">
    <property type="entry name" value="GLCAT14A/B/C"/>
</dbReference>
<dbReference type="PANTHER" id="PTHR45719:SF8">
    <property type="entry name" value="BETA-GLUCURONOSYLTRANSFERASE GLCAT14C"/>
    <property type="match status" value="1"/>
</dbReference>